<evidence type="ECO:0000256" key="4">
    <source>
        <dbReference type="ARBA" id="ARBA00022801"/>
    </source>
</evidence>
<feature type="region of interest" description="Disordered" evidence="9">
    <location>
        <begin position="467"/>
        <end position="486"/>
    </location>
</feature>
<reference evidence="12" key="1">
    <citation type="submission" date="2022-11" db="UniProtKB">
        <authorList>
            <consortium name="WormBaseParasite"/>
        </authorList>
    </citation>
    <scope>IDENTIFICATION</scope>
</reference>
<dbReference type="GO" id="GO:0000086">
    <property type="term" value="P:G2/M transition of mitotic cell cycle"/>
    <property type="evidence" value="ECO:0007669"/>
    <property type="project" value="TreeGrafter"/>
</dbReference>
<dbReference type="Proteomes" id="UP000887569">
    <property type="component" value="Unplaced"/>
</dbReference>
<protein>
    <recommendedName>
        <fullName evidence="8">M-phase inducer phosphatase</fullName>
        <ecNumber evidence="8">3.1.3.48</ecNumber>
    </recommendedName>
</protein>
<dbReference type="GO" id="GO:0005634">
    <property type="term" value="C:nucleus"/>
    <property type="evidence" value="ECO:0007669"/>
    <property type="project" value="TreeGrafter"/>
</dbReference>
<evidence type="ECO:0000313" key="12">
    <source>
        <dbReference type="WBParaSite" id="PgR049_g069_t03"/>
    </source>
</evidence>
<sequence length="486" mass="55809">VQWKGEFSLLKLLITGMQKNSSEEIRCSESMEDTDSRDSGIYMEADTRPAEQWNFLPTRKQRWNQKISELAYLPQLVEEMEEVALYESLHDLTEAEKETEQHLRRLSRKIRTRTTPRKALTDLTNSSEWNQSPRTHTELSKRLHGVISHAPGANSFDTFSRHESFYEGKGCRKRCSHPEQPNAKRRYDVCRTDDGNEEEYVGEPVSISLMRVQSTSYIESGRCARDQLPGLLHVDYSLRTLSKPQIDSVAFKSIDGTTLAALMDSMELSEFERKFVIVDCRYPYEYNGGHIRSAINLHDPSNLRQVFYPSSPTRSSQMLGKIPIFYCEYSQKRGPAMAAALRQYDRCRNEARYPDVDYKEIYVLDRGYRKFFKQDGLTRLCEPPAYVPMMEPSYRDELKQFQLHRTKSFCGVSSCFRLGGTVESGPRRIRLAFRSTSEKASSSTLCTHRQTVKSFSSPGPVGYGAELFGSPFPHPSAPRTPPQNIN</sequence>
<dbReference type="EC" id="3.1.3.48" evidence="8"/>
<dbReference type="InterPro" id="IPR036873">
    <property type="entry name" value="Rhodanese-like_dom_sf"/>
</dbReference>
<dbReference type="PANTHER" id="PTHR10828">
    <property type="entry name" value="M-PHASE INDUCER PHOSPHATASE DUAL SPECIFICITY PHOSPHATASE CDC25"/>
    <property type="match status" value="1"/>
</dbReference>
<feature type="compositionally biased region" description="Pro residues" evidence="9">
    <location>
        <begin position="472"/>
        <end position="486"/>
    </location>
</feature>
<comment type="similarity">
    <text evidence="1 8">Belongs to the MPI phosphatase family.</text>
</comment>
<keyword evidence="5 8" id="KW-0904">Protein phosphatase</keyword>
<dbReference type="Gene3D" id="3.40.250.10">
    <property type="entry name" value="Rhodanese-like domain"/>
    <property type="match status" value="1"/>
</dbReference>
<keyword evidence="2 8" id="KW-0132">Cell division</keyword>
<dbReference type="Pfam" id="PF00581">
    <property type="entry name" value="Rhodanese"/>
    <property type="match status" value="1"/>
</dbReference>
<dbReference type="PRINTS" id="PR00716">
    <property type="entry name" value="MPIPHPHTASE"/>
</dbReference>
<feature type="domain" description="Rhodanese" evidence="10">
    <location>
        <begin position="271"/>
        <end position="380"/>
    </location>
</feature>
<dbReference type="PANTHER" id="PTHR10828:SF76">
    <property type="entry name" value="M-PHASE INDUCER PHOSPHATASE"/>
    <property type="match status" value="1"/>
</dbReference>
<dbReference type="FunFam" id="3.40.250.10:FF:000021">
    <property type="entry name" value="M-phase inducer phosphatase cdc-25.2"/>
    <property type="match status" value="1"/>
</dbReference>
<dbReference type="WBParaSite" id="PgR049_g069_t03">
    <property type="protein sequence ID" value="PgR049_g069_t03"/>
    <property type="gene ID" value="PgR049_g069"/>
</dbReference>
<evidence type="ECO:0000256" key="6">
    <source>
        <dbReference type="ARBA" id="ARBA00023306"/>
    </source>
</evidence>
<evidence type="ECO:0000256" key="5">
    <source>
        <dbReference type="ARBA" id="ARBA00022912"/>
    </source>
</evidence>
<evidence type="ECO:0000313" key="11">
    <source>
        <dbReference type="Proteomes" id="UP000887569"/>
    </source>
</evidence>
<keyword evidence="6 8" id="KW-0131">Cell cycle</keyword>
<accession>A0A915BP63</accession>
<keyword evidence="11" id="KW-1185">Reference proteome</keyword>
<dbReference type="GO" id="GO:0005737">
    <property type="term" value="C:cytoplasm"/>
    <property type="evidence" value="ECO:0007669"/>
    <property type="project" value="TreeGrafter"/>
</dbReference>
<evidence type="ECO:0000256" key="8">
    <source>
        <dbReference type="RuleBase" id="RU368028"/>
    </source>
</evidence>
<evidence type="ECO:0000259" key="10">
    <source>
        <dbReference type="PROSITE" id="PS50206"/>
    </source>
</evidence>
<keyword evidence="3 8" id="KW-0498">Mitosis</keyword>
<dbReference type="GO" id="GO:0010971">
    <property type="term" value="P:positive regulation of G2/M transition of mitotic cell cycle"/>
    <property type="evidence" value="ECO:0007669"/>
    <property type="project" value="TreeGrafter"/>
</dbReference>
<dbReference type="GO" id="GO:0110032">
    <property type="term" value="P:positive regulation of G2/MI transition of meiotic cell cycle"/>
    <property type="evidence" value="ECO:0007669"/>
    <property type="project" value="TreeGrafter"/>
</dbReference>
<dbReference type="InterPro" id="IPR000751">
    <property type="entry name" value="MPI_Phosphatase"/>
</dbReference>
<evidence type="ECO:0000256" key="1">
    <source>
        <dbReference type="ARBA" id="ARBA00011065"/>
    </source>
</evidence>
<keyword evidence="4 8" id="KW-0378">Hydrolase</keyword>
<dbReference type="SMART" id="SM00450">
    <property type="entry name" value="RHOD"/>
    <property type="match status" value="1"/>
</dbReference>
<organism evidence="11 12">
    <name type="scientific">Parascaris univalens</name>
    <name type="common">Nematode worm</name>
    <dbReference type="NCBI Taxonomy" id="6257"/>
    <lineage>
        <taxon>Eukaryota</taxon>
        <taxon>Metazoa</taxon>
        <taxon>Ecdysozoa</taxon>
        <taxon>Nematoda</taxon>
        <taxon>Chromadorea</taxon>
        <taxon>Rhabditida</taxon>
        <taxon>Spirurina</taxon>
        <taxon>Ascaridomorpha</taxon>
        <taxon>Ascaridoidea</taxon>
        <taxon>Ascarididae</taxon>
        <taxon>Parascaris</taxon>
    </lineage>
</organism>
<dbReference type="GO" id="GO:0051301">
    <property type="term" value="P:cell division"/>
    <property type="evidence" value="ECO:0007669"/>
    <property type="project" value="UniProtKB-UniRule"/>
</dbReference>
<dbReference type="CDD" id="cd01530">
    <property type="entry name" value="Cdc25"/>
    <property type="match status" value="1"/>
</dbReference>
<dbReference type="InterPro" id="IPR001763">
    <property type="entry name" value="Rhodanese-like_dom"/>
</dbReference>
<dbReference type="AlphaFoldDB" id="A0A915BP63"/>
<proteinExistence type="inferred from homology"/>
<comment type="catalytic activity">
    <reaction evidence="7 8">
        <text>O-phospho-L-tyrosyl-[protein] + H2O = L-tyrosyl-[protein] + phosphate</text>
        <dbReference type="Rhea" id="RHEA:10684"/>
        <dbReference type="Rhea" id="RHEA-COMP:10136"/>
        <dbReference type="Rhea" id="RHEA-COMP:20101"/>
        <dbReference type="ChEBI" id="CHEBI:15377"/>
        <dbReference type="ChEBI" id="CHEBI:43474"/>
        <dbReference type="ChEBI" id="CHEBI:46858"/>
        <dbReference type="ChEBI" id="CHEBI:61978"/>
        <dbReference type="EC" id="3.1.3.48"/>
    </reaction>
</comment>
<dbReference type="SUPFAM" id="SSF52821">
    <property type="entry name" value="Rhodanese/Cell cycle control phosphatase"/>
    <property type="match status" value="1"/>
</dbReference>
<dbReference type="PROSITE" id="PS50206">
    <property type="entry name" value="RHODANESE_3"/>
    <property type="match status" value="1"/>
</dbReference>
<dbReference type="GO" id="GO:0004725">
    <property type="term" value="F:protein tyrosine phosphatase activity"/>
    <property type="evidence" value="ECO:0007669"/>
    <property type="project" value="UniProtKB-UniRule"/>
</dbReference>
<evidence type="ECO:0000256" key="3">
    <source>
        <dbReference type="ARBA" id="ARBA00022776"/>
    </source>
</evidence>
<evidence type="ECO:0000256" key="7">
    <source>
        <dbReference type="ARBA" id="ARBA00051722"/>
    </source>
</evidence>
<evidence type="ECO:0000256" key="2">
    <source>
        <dbReference type="ARBA" id="ARBA00022618"/>
    </source>
</evidence>
<name>A0A915BP63_PARUN</name>
<comment type="function">
    <text evidence="8">Tyrosine protein phosphatase which functions as a dosage-dependent inducer of mitotic progression.</text>
</comment>
<evidence type="ECO:0000256" key="9">
    <source>
        <dbReference type="SAM" id="MobiDB-lite"/>
    </source>
</evidence>